<dbReference type="GO" id="GO:0003677">
    <property type="term" value="F:DNA binding"/>
    <property type="evidence" value="ECO:0007669"/>
    <property type="project" value="UniProtKB-KW"/>
</dbReference>
<dbReference type="GO" id="GO:0005634">
    <property type="term" value="C:nucleus"/>
    <property type="evidence" value="ECO:0007669"/>
    <property type="project" value="UniProtKB-SubCell"/>
</dbReference>
<keyword evidence="5" id="KW-0539">Nucleus</keyword>
<dbReference type="Proteomes" id="UP000000724">
    <property type="component" value="Contig Pc00c06"/>
</dbReference>
<protein>
    <submittedName>
        <fullName evidence="8">Pc06g02230 protein</fullName>
    </submittedName>
</protein>
<sequence>MANTGPPRSNGFSSKRKSMRQKQGRRKYNLMKKAREYSTLCEADICVGIRLRETGQAFILSADVSGFWGFLGSQLGSYYPTPYLITDQELEKAEEGIMRKSSEANILA</sequence>
<dbReference type="EMBL" id="AM920421">
    <property type="protein sequence ID" value="CAP79216.1"/>
    <property type="molecule type" value="Genomic_DNA"/>
</dbReference>
<proteinExistence type="predicted"/>
<dbReference type="GO" id="GO:0045944">
    <property type="term" value="P:positive regulation of transcription by RNA polymerase II"/>
    <property type="evidence" value="ECO:0007669"/>
    <property type="project" value="UniProtKB-ARBA"/>
</dbReference>
<dbReference type="STRING" id="500485.B6GWC3"/>
<dbReference type="Gene3D" id="3.40.1810.10">
    <property type="entry name" value="Transcription factor, MADS-box"/>
    <property type="match status" value="1"/>
</dbReference>
<evidence type="ECO:0000313" key="9">
    <source>
        <dbReference type="Proteomes" id="UP000000724"/>
    </source>
</evidence>
<dbReference type="HOGENOM" id="CLU_159430_1_0_1"/>
<dbReference type="VEuPathDB" id="FungiDB:PCH_Pc06g02230"/>
<evidence type="ECO:0000256" key="6">
    <source>
        <dbReference type="SAM" id="MobiDB-lite"/>
    </source>
</evidence>
<evidence type="ECO:0000256" key="4">
    <source>
        <dbReference type="ARBA" id="ARBA00023163"/>
    </source>
</evidence>
<keyword evidence="9" id="KW-1185">Reference proteome</keyword>
<dbReference type="AlphaFoldDB" id="B6GWC3"/>
<keyword evidence="2" id="KW-0805">Transcription regulation</keyword>
<evidence type="ECO:0000256" key="2">
    <source>
        <dbReference type="ARBA" id="ARBA00023015"/>
    </source>
</evidence>
<name>B6GWC3_PENRW</name>
<dbReference type="OMA" id="YSTLCEA"/>
<organism evidence="8 9">
    <name type="scientific">Penicillium rubens (strain ATCC 28089 / DSM 1075 / NRRL 1951 / Wisconsin 54-1255)</name>
    <name type="common">Penicillium chrysogenum</name>
    <dbReference type="NCBI Taxonomy" id="500485"/>
    <lineage>
        <taxon>Eukaryota</taxon>
        <taxon>Fungi</taxon>
        <taxon>Dikarya</taxon>
        <taxon>Ascomycota</taxon>
        <taxon>Pezizomycotina</taxon>
        <taxon>Eurotiomycetes</taxon>
        <taxon>Eurotiomycetidae</taxon>
        <taxon>Eurotiales</taxon>
        <taxon>Aspergillaceae</taxon>
        <taxon>Penicillium</taxon>
        <taxon>Penicillium chrysogenum species complex</taxon>
    </lineage>
</organism>
<dbReference type="InterPro" id="IPR002100">
    <property type="entry name" value="TF_MADSbox"/>
</dbReference>
<reference evidence="8 9" key="1">
    <citation type="journal article" date="2008" name="Nat. Biotechnol.">
        <title>Genome sequencing and analysis of the filamentous fungus Penicillium chrysogenum.</title>
        <authorList>
            <person name="van den Berg M.A."/>
            <person name="Albang R."/>
            <person name="Albermann K."/>
            <person name="Badger J.H."/>
            <person name="Daran J.-M."/>
            <person name="Driessen A.J.M."/>
            <person name="Garcia-Estrada C."/>
            <person name="Fedorova N.D."/>
            <person name="Harris D.M."/>
            <person name="Heijne W.H.M."/>
            <person name="Joardar V.S."/>
            <person name="Kiel J.A.K.W."/>
            <person name="Kovalchuk A."/>
            <person name="Martin J.F."/>
            <person name="Nierman W.C."/>
            <person name="Nijland J.G."/>
            <person name="Pronk J.T."/>
            <person name="Roubos J.A."/>
            <person name="van der Klei I.J."/>
            <person name="van Peij N.N.M.E."/>
            <person name="Veenhuis M."/>
            <person name="von Doehren H."/>
            <person name="Wagner C."/>
            <person name="Wortman J.R."/>
            <person name="Bovenberg R.A.L."/>
        </authorList>
    </citation>
    <scope>NUCLEOTIDE SEQUENCE [LARGE SCALE GENOMIC DNA]</scope>
    <source>
        <strain evidence="9">ATCC 28089 / DSM 1075 / NRRL 1951 / Wisconsin 54-1255</strain>
    </source>
</reference>
<dbReference type="InterPro" id="IPR036879">
    <property type="entry name" value="TF_MADSbox_sf"/>
</dbReference>
<evidence type="ECO:0000256" key="3">
    <source>
        <dbReference type="ARBA" id="ARBA00023125"/>
    </source>
</evidence>
<gene>
    <name evidence="8" type="ORF">Pc06g02230</name>
    <name evidence="8" type="ORF">PCH_Pc06g02230</name>
</gene>
<evidence type="ECO:0000259" key="7">
    <source>
        <dbReference type="PROSITE" id="PS50066"/>
    </source>
</evidence>
<dbReference type="PROSITE" id="PS50066">
    <property type="entry name" value="MADS_BOX_2"/>
    <property type="match status" value="1"/>
</dbReference>
<dbReference type="SUPFAM" id="SSF55455">
    <property type="entry name" value="SRF-like"/>
    <property type="match status" value="1"/>
</dbReference>
<keyword evidence="3" id="KW-0238">DNA-binding</keyword>
<comment type="subcellular location">
    <subcellularLocation>
        <location evidence="1">Nucleus</location>
    </subcellularLocation>
</comment>
<feature type="region of interest" description="Disordered" evidence="6">
    <location>
        <begin position="1"/>
        <end position="26"/>
    </location>
</feature>
<feature type="domain" description="MADS-box" evidence="7">
    <location>
        <begin position="25"/>
        <end position="49"/>
    </location>
</feature>
<accession>B6GWC3</accession>
<evidence type="ECO:0000256" key="5">
    <source>
        <dbReference type="ARBA" id="ARBA00023242"/>
    </source>
</evidence>
<dbReference type="Pfam" id="PF00319">
    <property type="entry name" value="SRF-TF"/>
    <property type="match status" value="1"/>
</dbReference>
<dbReference type="eggNOG" id="ENOG502RPNQ">
    <property type="taxonomic scope" value="Eukaryota"/>
</dbReference>
<keyword evidence="4" id="KW-0804">Transcription</keyword>
<dbReference type="BioCyc" id="PCHR:PC06G02230-MONOMER"/>
<feature type="compositionally biased region" description="Polar residues" evidence="6">
    <location>
        <begin position="1"/>
        <end position="13"/>
    </location>
</feature>
<evidence type="ECO:0000313" key="8">
    <source>
        <dbReference type="EMBL" id="CAP79216.1"/>
    </source>
</evidence>
<dbReference type="GO" id="GO:0046983">
    <property type="term" value="F:protein dimerization activity"/>
    <property type="evidence" value="ECO:0007669"/>
    <property type="project" value="InterPro"/>
</dbReference>
<evidence type="ECO:0000256" key="1">
    <source>
        <dbReference type="ARBA" id="ARBA00004123"/>
    </source>
</evidence>
<dbReference type="OrthoDB" id="1898716at2759"/>
<feature type="compositionally biased region" description="Basic residues" evidence="6">
    <location>
        <begin position="14"/>
        <end position="26"/>
    </location>
</feature>